<dbReference type="InterPro" id="IPR028082">
    <property type="entry name" value="Peripla_BP_I"/>
</dbReference>
<feature type="chain" id="PRO_5042081387" evidence="3">
    <location>
        <begin position="25"/>
        <end position="330"/>
    </location>
</feature>
<dbReference type="InterPro" id="IPR025997">
    <property type="entry name" value="SBP_2_dom"/>
</dbReference>
<evidence type="ECO:0000256" key="1">
    <source>
        <dbReference type="ARBA" id="ARBA00004196"/>
    </source>
</evidence>
<comment type="similarity">
    <text evidence="2">Belongs to the bacterial solute-binding protein 2 family.</text>
</comment>
<proteinExistence type="inferred from homology"/>
<dbReference type="PROSITE" id="PS51257">
    <property type="entry name" value="PROKAR_LIPOPROTEIN"/>
    <property type="match status" value="1"/>
</dbReference>
<gene>
    <name evidence="5" type="ORF">J2S44_006112</name>
</gene>
<accession>A0AAE3ZVV4</accession>
<evidence type="ECO:0000313" key="6">
    <source>
        <dbReference type="Proteomes" id="UP001183629"/>
    </source>
</evidence>
<reference evidence="5 6" key="1">
    <citation type="submission" date="2023-07" db="EMBL/GenBank/DDBJ databases">
        <title>Sequencing the genomes of 1000 actinobacteria strains.</title>
        <authorList>
            <person name="Klenk H.-P."/>
        </authorList>
    </citation>
    <scope>NUCLEOTIDE SEQUENCE [LARGE SCALE GENOMIC DNA]</scope>
    <source>
        <strain evidence="5 6">DSM 44711</strain>
    </source>
</reference>
<dbReference type="CDD" id="cd06312">
    <property type="entry name" value="PBP1_ABC_sugar_binding-like"/>
    <property type="match status" value="1"/>
</dbReference>
<evidence type="ECO:0000313" key="5">
    <source>
        <dbReference type="EMBL" id="MDR7325862.1"/>
    </source>
</evidence>
<dbReference type="Gene3D" id="3.40.50.2300">
    <property type="match status" value="2"/>
</dbReference>
<dbReference type="InterPro" id="IPR050555">
    <property type="entry name" value="Bact_Solute-Bind_Prot2"/>
</dbReference>
<dbReference type="RefSeq" id="WP_310420912.1">
    <property type="nucleotide sequence ID" value="NZ_JAVDYC010000001.1"/>
</dbReference>
<dbReference type="Pfam" id="PF13407">
    <property type="entry name" value="Peripla_BP_4"/>
    <property type="match status" value="1"/>
</dbReference>
<keyword evidence="5" id="KW-0762">Sugar transport</keyword>
<keyword evidence="3" id="KW-0732">Signal</keyword>
<dbReference type="PANTHER" id="PTHR30036">
    <property type="entry name" value="D-XYLOSE-BINDING PERIPLASMIC PROTEIN"/>
    <property type="match status" value="1"/>
</dbReference>
<name>A0AAE3ZVV4_9ACTN</name>
<evidence type="ECO:0000256" key="2">
    <source>
        <dbReference type="ARBA" id="ARBA00007639"/>
    </source>
</evidence>
<dbReference type="GO" id="GO:0030288">
    <property type="term" value="C:outer membrane-bounded periplasmic space"/>
    <property type="evidence" value="ECO:0007669"/>
    <property type="project" value="TreeGrafter"/>
</dbReference>
<evidence type="ECO:0000256" key="3">
    <source>
        <dbReference type="SAM" id="SignalP"/>
    </source>
</evidence>
<protein>
    <submittedName>
        <fullName evidence="5">Simple sugar transport system substrate-binding protein</fullName>
    </submittedName>
</protein>
<dbReference type="GO" id="GO:0030246">
    <property type="term" value="F:carbohydrate binding"/>
    <property type="evidence" value="ECO:0007669"/>
    <property type="project" value="TreeGrafter"/>
</dbReference>
<comment type="subcellular location">
    <subcellularLocation>
        <location evidence="1">Cell envelope</location>
    </subcellularLocation>
</comment>
<keyword evidence="6" id="KW-1185">Reference proteome</keyword>
<comment type="caution">
    <text evidence="5">The sequence shown here is derived from an EMBL/GenBank/DDBJ whole genome shotgun (WGS) entry which is preliminary data.</text>
</comment>
<dbReference type="Proteomes" id="UP001183629">
    <property type="component" value="Unassembled WGS sequence"/>
</dbReference>
<organism evidence="5 6">
    <name type="scientific">Catenuloplanes niger</name>
    <dbReference type="NCBI Taxonomy" id="587534"/>
    <lineage>
        <taxon>Bacteria</taxon>
        <taxon>Bacillati</taxon>
        <taxon>Actinomycetota</taxon>
        <taxon>Actinomycetes</taxon>
        <taxon>Micromonosporales</taxon>
        <taxon>Micromonosporaceae</taxon>
        <taxon>Catenuloplanes</taxon>
    </lineage>
</organism>
<feature type="signal peptide" evidence="3">
    <location>
        <begin position="1"/>
        <end position="24"/>
    </location>
</feature>
<feature type="domain" description="Periplasmic binding protein" evidence="4">
    <location>
        <begin position="49"/>
        <end position="293"/>
    </location>
</feature>
<evidence type="ECO:0000259" key="4">
    <source>
        <dbReference type="Pfam" id="PF13407"/>
    </source>
</evidence>
<dbReference type="PANTHER" id="PTHR30036:SF7">
    <property type="entry name" value="ABC TRANSPORTER PERIPLASMIC-BINDING PROTEIN YPHF"/>
    <property type="match status" value="1"/>
</dbReference>
<keyword evidence="5" id="KW-0813">Transport</keyword>
<sequence>MKSLYRVGASVAALALLVTAAACSSENAVNRDDDDTSGGRGGGTYGLKIAVVTHGAAGDAFWSIVKNGVEKAGTDLGDTIQYSSDGDPQKQAQLIDAAVNQKVDGLVVSMANPDALKASVEKAVAAGIPVITINSGAARSKEFGALTHIGQDEKVAGEAVGTELANQGVKNVVCVIHEAGNVGLEERCAAVGATLGGKIQNLQVDINNLQAAQSTIKAKLQSDTAIDGVVTLGGPVANVAAAGIAEAASPAKLATFDLNAEVAKGVQDGKILFAVDQQPYLQGYMAVTMLTQYKANLNVLGGGQQVLTGPALVTKENAAQVAELAAAGTR</sequence>
<dbReference type="SUPFAM" id="SSF53822">
    <property type="entry name" value="Periplasmic binding protein-like I"/>
    <property type="match status" value="1"/>
</dbReference>
<dbReference type="AlphaFoldDB" id="A0AAE3ZVV4"/>
<dbReference type="EMBL" id="JAVDYC010000001">
    <property type="protein sequence ID" value="MDR7325862.1"/>
    <property type="molecule type" value="Genomic_DNA"/>
</dbReference>